<name>A0A2P5SVI7_9GAMM</name>
<dbReference type="GO" id="GO:0003755">
    <property type="term" value="F:peptidyl-prolyl cis-trans isomerase activity"/>
    <property type="evidence" value="ECO:0007669"/>
    <property type="project" value="UniProtKB-UniRule"/>
</dbReference>
<dbReference type="GO" id="GO:0006457">
    <property type="term" value="P:protein folding"/>
    <property type="evidence" value="ECO:0007669"/>
    <property type="project" value="UniProtKB-UniRule"/>
</dbReference>
<dbReference type="InterPro" id="IPR001179">
    <property type="entry name" value="PPIase_FKBP_dom"/>
</dbReference>
<keyword evidence="11" id="KW-0963">Cytoplasm</keyword>
<evidence type="ECO:0000256" key="11">
    <source>
        <dbReference type="HAMAP-Rule" id="MF_00303"/>
    </source>
</evidence>
<evidence type="ECO:0000256" key="3">
    <source>
        <dbReference type="ARBA" id="ARBA00013194"/>
    </source>
</evidence>
<dbReference type="InterPro" id="IPR036611">
    <property type="entry name" value="Trigger_fac_ribosome-bd_sf"/>
</dbReference>
<dbReference type="InterPro" id="IPR046357">
    <property type="entry name" value="PPIase_dom_sf"/>
</dbReference>
<organism evidence="15 16">
    <name type="scientific">Candidatus Pantoea edessiphila</name>
    <dbReference type="NCBI Taxonomy" id="2044610"/>
    <lineage>
        <taxon>Bacteria</taxon>
        <taxon>Pseudomonadati</taxon>
        <taxon>Pseudomonadota</taxon>
        <taxon>Gammaproteobacteria</taxon>
        <taxon>Enterobacterales</taxon>
        <taxon>Erwiniaceae</taxon>
        <taxon>Pantoea</taxon>
    </lineage>
</organism>
<evidence type="ECO:0000256" key="2">
    <source>
        <dbReference type="ARBA" id="ARBA00005464"/>
    </source>
</evidence>
<dbReference type="InterPro" id="IPR005215">
    <property type="entry name" value="Trig_fac"/>
</dbReference>
<comment type="catalytic activity">
    <reaction evidence="1 11">
        <text>[protein]-peptidylproline (omega=180) = [protein]-peptidylproline (omega=0)</text>
        <dbReference type="Rhea" id="RHEA:16237"/>
        <dbReference type="Rhea" id="RHEA-COMP:10747"/>
        <dbReference type="Rhea" id="RHEA-COMP:10748"/>
        <dbReference type="ChEBI" id="CHEBI:83833"/>
        <dbReference type="ChEBI" id="CHEBI:83834"/>
        <dbReference type="EC" id="5.2.1.8"/>
    </reaction>
</comment>
<dbReference type="Pfam" id="PF00254">
    <property type="entry name" value="FKBP_C"/>
    <property type="match status" value="1"/>
</dbReference>
<evidence type="ECO:0000259" key="12">
    <source>
        <dbReference type="Pfam" id="PF00254"/>
    </source>
</evidence>
<dbReference type="Pfam" id="PF05697">
    <property type="entry name" value="Trigger_N"/>
    <property type="match status" value="1"/>
</dbReference>
<dbReference type="InterPro" id="IPR008881">
    <property type="entry name" value="Trigger_fac_ribosome-bd_bac"/>
</dbReference>
<dbReference type="GO" id="GO:0005737">
    <property type="term" value="C:cytoplasm"/>
    <property type="evidence" value="ECO:0007669"/>
    <property type="project" value="UniProtKB-SubCell"/>
</dbReference>
<keyword evidence="6 11" id="KW-0697">Rotamase</keyword>
<evidence type="ECO:0000313" key="16">
    <source>
        <dbReference type="Proteomes" id="UP000296144"/>
    </source>
</evidence>
<evidence type="ECO:0000256" key="1">
    <source>
        <dbReference type="ARBA" id="ARBA00000971"/>
    </source>
</evidence>
<dbReference type="PIRSF" id="PIRSF003095">
    <property type="entry name" value="Trigger_factor"/>
    <property type="match status" value="1"/>
</dbReference>
<reference evidence="15 16" key="1">
    <citation type="journal article" date="2018" name="Genome Biol. Evol.">
        <title>Cladogenesis and Genomic Streamlining in Extracellular Endosymbionts of Tropical Stink Bugs.</title>
        <authorList>
            <person name="Otero-Bravo A."/>
            <person name="Goffredi S."/>
            <person name="Sabree Z.L."/>
        </authorList>
    </citation>
    <scope>NUCLEOTIDE SEQUENCE [LARGE SCALE GENOMIC DNA]</scope>
    <source>
        <strain evidence="15 16">SoEL</strain>
    </source>
</reference>
<keyword evidence="7 11" id="KW-0143">Chaperone</keyword>
<dbReference type="GO" id="GO:0051301">
    <property type="term" value="P:cell division"/>
    <property type="evidence" value="ECO:0007669"/>
    <property type="project" value="UniProtKB-KW"/>
</dbReference>
<dbReference type="RefSeq" id="WP_136130395.1">
    <property type="nucleotide sequence ID" value="NZ_PDKU01000005.1"/>
</dbReference>
<evidence type="ECO:0000256" key="4">
    <source>
        <dbReference type="ARBA" id="ARBA00016902"/>
    </source>
</evidence>
<evidence type="ECO:0000256" key="9">
    <source>
        <dbReference type="ARBA" id="ARBA00023306"/>
    </source>
</evidence>
<dbReference type="HAMAP" id="MF_00303">
    <property type="entry name" value="Trigger_factor_Tig"/>
    <property type="match status" value="1"/>
</dbReference>
<dbReference type="InterPro" id="IPR027304">
    <property type="entry name" value="Trigger_fact/SurA_dom_sf"/>
</dbReference>
<dbReference type="Pfam" id="PF05698">
    <property type="entry name" value="Trigger_C"/>
    <property type="match status" value="1"/>
</dbReference>
<accession>A0A2P5SVI7</accession>
<evidence type="ECO:0000256" key="5">
    <source>
        <dbReference type="ARBA" id="ARBA00022618"/>
    </source>
</evidence>
<comment type="function">
    <text evidence="11">Involved in protein export. Acts as a chaperone by maintaining the newly synthesized protein in an open conformation. Functions as a peptidyl-prolyl cis-trans isomerase.</text>
</comment>
<dbReference type="SUPFAM" id="SSF109998">
    <property type="entry name" value="Triger factor/SurA peptide-binding domain-like"/>
    <property type="match status" value="1"/>
</dbReference>
<feature type="domain" description="Trigger factor C-terminal" evidence="14">
    <location>
        <begin position="264"/>
        <end position="414"/>
    </location>
</feature>
<dbReference type="Gene3D" id="3.10.50.40">
    <property type="match status" value="1"/>
</dbReference>
<dbReference type="EMBL" id="PDKU01000005">
    <property type="protein sequence ID" value="PPI86330.1"/>
    <property type="molecule type" value="Genomic_DNA"/>
</dbReference>
<dbReference type="Proteomes" id="UP000296144">
    <property type="component" value="Unassembled WGS sequence"/>
</dbReference>
<dbReference type="EC" id="5.2.1.8" evidence="3 11"/>
<keyword evidence="5 11" id="KW-0132">Cell division</keyword>
<evidence type="ECO:0000256" key="7">
    <source>
        <dbReference type="ARBA" id="ARBA00023186"/>
    </source>
</evidence>
<evidence type="ECO:0000259" key="13">
    <source>
        <dbReference type="Pfam" id="PF05697"/>
    </source>
</evidence>
<comment type="domain">
    <text evidence="11">Consists of 3 domains; the N-terminus binds the ribosome, the middle domain has PPIase activity, while the C-terminus has intrinsic chaperone activity on its own.</text>
</comment>
<dbReference type="AlphaFoldDB" id="A0A2P5SVI7"/>
<evidence type="ECO:0000313" key="15">
    <source>
        <dbReference type="EMBL" id="PPI86330.1"/>
    </source>
</evidence>
<dbReference type="InterPro" id="IPR037041">
    <property type="entry name" value="Trigger_fac_C_sf"/>
</dbReference>
<proteinExistence type="inferred from homology"/>
<keyword evidence="9 11" id="KW-0131">Cell cycle</keyword>
<feature type="domain" description="Trigger factor ribosome-binding bacterial" evidence="13">
    <location>
        <begin position="1"/>
        <end position="144"/>
    </location>
</feature>
<dbReference type="GO" id="GO:0015031">
    <property type="term" value="P:protein transport"/>
    <property type="evidence" value="ECO:0007669"/>
    <property type="project" value="UniProtKB-UniRule"/>
</dbReference>
<keyword evidence="16" id="KW-1185">Reference proteome</keyword>
<dbReference type="SUPFAM" id="SSF102735">
    <property type="entry name" value="Trigger factor ribosome-binding domain"/>
    <property type="match status" value="1"/>
</dbReference>
<comment type="subcellular location">
    <subcellularLocation>
        <location evidence="11">Cytoplasm</location>
    </subcellularLocation>
    <text evidence="11">About half TF is bound to the ribosome near the polypeptide exit tunnel while the other half is free in the cytoplasm.</text>
</comment>
<evidence type="ECO:0000256" key="8">
    <source>
        <dbReference type="ARBA" id="ARBA00023235"/>
    </source>
</evidence>
<dbReference type="OrthoDB" id="9767721at2"/>
<evidence type="ECO:0000256" key="6">
    <source>
        <dbReference type="ARBA" id="ARBA00023110"/>
    </source>
</evidence>
<evidence type="ECO:0000259" key="14">
    <source>
        <dbReference type="Pfam" id="PF05698"/>
    </source>
</evidence>
<feature type="domain" description="PPIase FKBP-type" evidence="12">
    <location>
        <begin position="155"/>
        <end position="238"/>
    </location>
</feature>
<comment type="similarity">
    <text evidence="2 11">Belongs to the FKBP-type PPIase family. Tig subfamily.</text>
</comment>
<evidence type="ECO:0000256" key="10">
    <source>
        <dbReference type="ARBA" id="ARBA00029986"/>
    </source>
</evidence>
<dbReference type="Gene3D" id="1.10.3120.10">
    <property type="entry name" value="Trigger factor, C-terminal domain"/>
    <property type="match status" value="1"/>
</dbReference>
<dbReference type="NCBIfam" id="TIGR00115">
    <property type="entry name" value="tig"/>
    <property type="match status" value="1"/>
</dbReference>
<protein>
    <recommendedName>
        <fullName evidence="4 11">Trigger factor</fullName>
        <shortName evidence="11">TF</shortName>
        <ecNumber evidence="3 11">5.2.1.8</ecNumber>
    </recommendedName>
    <alternativeName>
        <fullName evidence="10 11">PPIase</fullName>
    </alternativeName>
</protein>
<dbReference type="InterPro" id="IPR008880">
    <property type="entry name" value="Trigger_fac_C"/>
</dbReference>
<gene>
    <name evidence="11" type="primary">tig</name>
    <name evidence="15" type="ORF">CRV10_03185</name>
</gene>
<comment type="caution">
    <text evidence="15">The sequence shown here is derived from an EMBL/GenBank/DDBJ whole genome shotgun (WGS) entry which is preliminary data.</text>
</comment>
<keyword evidence="8 11" id="KW-0413">Isomerase</keyword>
<sequence length="438" mass="51218">MQVLSETNKNLNHVITMTVNYETINETIKQELINLSKTIKVNGFRKGKVPIDIISQRYKKYVTQDILNNLMKDNFVKMLIERKINIIGSPIYVPDKYIEKQDFKYTVKFTIYPTMDFKKLENIKIEKPLVTITENDIDTTIETIQQKNIQWIQQNRQVQNKDRVTIDLVSYNDKGIKIKDGVVSDFILPLGMGYMVPDFENNIIGHEVGDEFYIHSTFPIDYHSTFLRGKTVSFNIKIKKIETPIIPEINETLIRSLGIKDTSISNFRNEIRKNIELEIESAVYKDIKNQILEEIINLNIINVPMMLIKDAVNLINRKSLKKDDSTKQQNDQIPKKSLQYQAKKRVTMELLLNNMIKKYNLNIEAEKFDIKEMLKKTACYKNSKEIINFYKKNDNILNNIKNMVIEKQVIDIILSKAKVIDKPITLNTLINKLNNNFN</sequence>
<dbReference type="Gene3D" id="3.30.70.1050">
    <property type="entry name" value="Trigger factor ribosome-binding domain"/>
    <property type="match status" value="1"/>
</dbReference>
<dbReference type="SUPFAM" id="SSF54534">
    <property type="entry name" value="FKBP-like"/>
    <property type="match status" value="1"/>
</dbReference>